<name>A0A2P5FLC5_TREOI</name>
<dbReference type="EMBL" id="JXTC01000024">
    <property type="protein sequence ID" value="PON98579.1"/>
    <property type="molecule type" value="Genomic_DNA"/>
</dbReference>
<keyword evidence="1" id="KW-0812">Transmembrane</keyword>
<sequence length="89" mass="10517">MYIDHSIYDTKFSLINFSLLSINSKECNPTLIFFYSTCTLLEVKLIDVFLCIYIYIYIYNMGSDVVSLTRPIPSRIWLTQVTFVQYYIS</sequence>
<dbReference type="Proteomes" id="UP000237000">
    <property type="component" value="Unassembled WGS sequence"/>
</dbReference>
<keyword evidence="1" id="KW-0472">Membrane</keyword>
<protein>
    <submittedName>
        <fullName evidence="2">Uncharacterized protein</fullName>
    </submittedName>
</protein>
<evidence type="ECO:0000313" key="3">
    <source>
        <dbReference type="Proteomes" id="UP000237000"/>
    </source>
</evidence>
<organism evidence="2 3">
    <name type="scientific">Trema orientale</name>
    <name type="common">Charcoal tree</name>
    <name type="synonym">Celtis orientalis</name>
    <dbReference type="NCBI Taxonomy" id="63057"/>
    <lineage>
        <taxon>Eukaryota</taxon>
        <taxon>Viridiplantae</taxon>
        <taxon>Streptophyta</taxon>
        <taxon>Embryophyta</taxon>
        <taxon>Tracheophyta</taxon>
        <taxon>Spermatophyta</taxon>
        <taxon>Magnoliopsida</taxon>
        <taxon>eudicotyledons</taxon>
        <taxon>Gunneridae</taxon>
        <taxon>Pentapetalae</taxon>
        <taxon>rosids</taxon>
        <taxon>fabids</taxon>
        <taxon>Rosales</taxon>
        <taxon>Cannabaceae</taxon>
        <taxon>Trema</taxon>
    </lineage>
</organism>
<keyword evidence="3" id="KW-1185">Reference proteome</keyword>
<dbReference type="InParanoid" id="A0A2P5FLC5"/>
<comment type="caution">
    <text evidence="2">The sequence shown here is derived from an EMBL/GenBank/DDBJ whole genome shotgun (WGS) entry which is preliminary data.</text>
</comment>
<feature type="transmembrane region" description="Helical" evidence="1">
    <location>
        <begin position="32"/>
        <end position="58"/>
    </location>
</feature>
<evidence type="ECO:0000313" key="2">
    <source>
        <dbReference type="EMBL" id="PON98579.1"/>
    </source>
</evidence>
<keyword evidence="1" id="KW-1133">Transmembrane helix</keyword>
<gene>
    <name evidence="2" type="ORF">TorRG33x02_058130</name>
</gene>
<accession>A0A2P5FLC5</accession>
<evidence type="ECO:0000256" key="1">
    <source>
        <dbReference type="SAM" id="Phobius"/>
    </source>
</evidence>
<dbReference type="AlphaFoldDB" id="A0A2P5FLC5"/>
<proteinExistence type="predicted"/>
<reference evidence="3" key="1">
    <citation type="submission" date="2016-06" db="EMBL/GenBank/DDBJ databases">
        <title>Parallel loss of symbiosis genes in relatives of nitrogen-fixing non-legume Parasponia.</title>
        <authorList>
            <person name="Van Velzen R."/>
            <person name="Holmer R."/>
            <person name="Bu F."/>
            <person name="Rutten L."/>
            <person name="Van Zeijl A."/>
            <person name="Liu W."/>
            <person name="Santuari L."/>
            <person name="Cao Q."/>
            <person name="Sharma T."/>
            <person name="Shen D."/>
            <person name="Roswanjaya Y."/>
            <person name="Wardhani T."/>
            <person name="Kalhor M.S."/>
            <person name="Jansen J."/>
            <person name="Van den Hoogen J."/>
            <person name="Gungor B."/>
            <person name="Hartog M."/>
            <person name="Hontelez J."/>
            <person name="Verver J."/>
            <person name="Yang W.-C."/>
            <person name="Schijlen E."/>
            <person name="Repin R."/>
            <person name="Schilthuizen M."/>
            <person name="Schranz E."/>
            <person name="Heidstra R."/>
            <person name="Miyata K."/>
            <person name="Fedorova E."/>
            <person name="Kohlen W."/>
            <person name="Bisseling T."/>
            <person name="Smit S."/>
            <person name="Geurts R."/>
        </authorList>
    </citation>
    <scope>NUCLEOTIDE SEQUENCE [LARGE SCALE GENOMIC DNA]</scope>
    <source>
        <strain evidence="3">cv. RG33-2</strain>
    </source>
</reference>